<name>A0A5J6ML99_9PROT</name>
<gene>
    <name evidence="2" type="ORF">FRZ44_32950</name>
</gene>
<dbReference type="AlphaFoldDB" id="A0A5J6ML99"/>
<evidence type="ECO:0000313" key="3">
    <source>
        <dbReference type="Proteomes" id="UP000326202"/>
    </source>
</evidence>
<dbReference type="Proteomes" id="UP000326202">
    <property type="component" value="Chromosome"/>
</dbReference>
<keyword evidence="3" id="KW-1185">Reference proteome</keyword>
<protein>
    <submittedName>
        <fullName evidence="2">Uncharacterized protein</fullName>
    </submittedName>
</protein>
<dbReference type="KEGG" id="htq:FRZ44_32950"/>
<dbReference type="EMBL" id="CP042906">
    <property type="protein sequence ID" value="QEX17991.1"/>
    <property type="molecule type" value="Genomic_DNA"/>
</dbReference>
<accession>A0A5J6ML99</accession>
<proteinExistence type="predicted"/>
<feature type="region of interest" description="Disordered" evidence="1">
    <location>
        <begin position="91"/>
        <end position="119"/>
    </location>
</feature>
<sequence length="119" mass="13585">MSRLLERILDAHGGLARWKTYRQVDATIVSGGGLFSLKGVPQDPTPRRMTLWLQEERSPVFPYGAPDQQAGGRHRLQIGGETKKNTLAALDLSWPWPQRRHPDRSPSLQWRRTPDHAVR</sequence>
<reference evidence="2 3" key="1">
    <citation type="submission" date="2019-08" db="EMBL/GenBank/DDBJ databases">
        <title>Hyperibacter terrae gen. nov., sp. nov. and Hyperibacter viscosus sp. nov., two new members in the family Rhodospirillaceae isolated from the rhizosphere of Hypericum perforatum.</title>
        <authorList>
            <person name="Noviana Z."/>
        </authorList>
    </citation>
    <scope>NUCLEOTIDE SEQUENCE [LARGE SCALE GENOMIC DNA]</scope>
    <source>
        <strain evidence="2 3">R5913</strain>
    </source>
</reference>
<evidence type="ECO:0000256" key="1">
    <source>
        <dbReference type="SAM" id="MobiDB-lite"/>
    </source>
</evidence>
<evidence type="ECO:0000313" key="2">
    <source>
        <dbReference type="EMBL" id="QEX17991.1"/>
    </source>
</evidence>
<organism evidence="2 3">
    <name type="scientific">Hypericibacter terrae</name>
    <dbReference type="NCBI Taxonomy" id="2602015"/>
    <lineage>
        <taxon>Bacteria</taxon>
        <taxon>Pseudomonadati</taxon>
        <taxon>Pseudomonadota</taxon>
        <taxon>Alphaproteobacteria</taxon>
        <taxon>Rhodospirillales</taxon>
        <taxon>Dongiaceae</taxon>
        <taxon>Hypericibacter</taxon>
    </lineage>
</organism>